<proteinExistence type="predicted"/>
<sequence>MQSYENHTAKFPLQHFVWLPLSALSLIALIVYLFTSNTLLQTSLMTITLIIAIIGGCWHVYMSLNCTTVLYG</sequence>
<feature type="transmembrane region" description="Helical" evidence="1">
    <location>
        <begin position="42"/>
        <end position="61"/>
    </location>
</feature>
<evidence type="ECO:0000256" key="1">
    <source>
        <dbReference type="SAM" id="Phobius"/>
    </source>
</evidence>
<dbReference type="Pfam" id="PF20136">
    <property type="entry name" value="DUF6526"/>
    <property type="match status" value="1"/>
</dbReference>
<dbReference type="EMBL" id="LN483074">
    <property type="protein sequence ID" value="CEA01955.1"/>
    <property type="molecule type" value="Genomic_DNA"/>
</dbReference>
<name>A0A078M6R3_9BACL</name>
<keyword evidence="1" id="KW-0472">Membrane</keyword>
<dbReference type="AlphaFoldDB" id="A0A078M6R3"/>
<evidence type="ECO:0000313" key="2">
    <source>
        <dbReference type="EMBL" id="CEA01955.1"/>
    </source>
</evidence>
<organism evidence="2">
    <name type="scientific">Metalysinibacillus saudimassiliensis</name>
    <dbReference type="NCBI Taxonomy" id="1461583"/>
    <lineage>
        <taxon>Bacteria</taxon>
        <taxon>Bacillati</taxon>
        <taxon>Bacillota</taxon>
        <taxon>Bacilli</taxon>
        <taxon>Bacillales</taxon>
        <taxon>Caryophanaceae</taxon>
        <taxon>Metalysinibacillus</taxon>
    </lineage>
</organism>
<reference evidence="2" key="1">
    <citation type="submission" date="2014-07" db="EMBL/GenBank/DDBJ databases">
        <authorList>
            <person name="Urmite Genomes Urmite Genomes"/>
        </authorList>
    </citation>
    <scope>NUCLEOTIDE SEQUENCE</scope>
    <source>
        <strain evidence="2">13S34_air</strain>
    </source>
</reference>
<feature type="transmembrane region" description="Helical" evidence="1">
    <location>
        <begin position="16"/>
        <end position="35"/>
    </location>
</feature>
<dbReference type="HOGENOM" id="CLU_2717571_0_0_9"/>
<keyword evidence="1" id="KW-0812">Transmembrane</keyword>
<dbReference type="InterPro" id="IPR045385">
    <property type="entry name" value="DUF6526"/>
</dbReference>
<keyword evidence="1" id="KW-1133">Transmembrane helix</keyword>
<protein>
    <submittedName>
        <fullName evidence="2">Uncharacterized protein</fullName>
    </submittedName>
</protein>
<gene>
    <name evidence="2" type="ORF">BN1050_01083</name>
</gene>
<accession>A0A078M6R3</accession>